<dbReference type="PROSITE" id="PS51480">
    <property type="entry name" value="DHAL"/>
    <property type="match status" value="1"/>
</dbReference>
<dbReference type="PROSITE" id="PS51481">
    <property type="entry name" value="DHAK"/>
    <property type="match status" value="1"/>
</dbReference>
<keyword evidence="13" id="KW-1185">Reference proteome</keyword>
<dbReference type="InterPro" id="IPR036117">
    <property type="entry name" value="DhaL_dom_sf"/>
</dbReference>
<feature type="domain" description="DhaL" evidence="10">
    <location>
        <begin position="415"/>
        <end position="619"/>
    </location>
</feature>
<keyword evidence="6" id="KW-0418">Kinase</keyword>
<evidence type="ECO:0000256" key="4">
    <source>
        <dbReference type="ARBA" id="ARBA00022679"/>
    </source>
</evidence>
<dbReference type="GO" id="GO:0004371">
    <property type="term" value="F:glycerone kinase activity"/>
    <property type="evidence" value="ECO:0007669"/>
    <property type="project" value="UniProtKB-EC"/>
</dbReference>
<comment type="catalytic activity">
    <reaction evidence="8">
        <text>D-glyceraldehyde + ATP = D-glyceraldehyde 3-phosphate + ADP + H(+)</text>
        <dbReference type="Rhea" id="RHEA:13941"/>
        <dbReference type="ChEBI" id="CHEBI:15378"/>
        <dbReference type="ChEBI" id="CHEBI:17378"/>
        <dbReference type="ChEBI" id="CHEBI:30616"/>
        <dbReference type="ChEBI" id="CHEBI:59776"/>
        <dbReference type="ChEBI" id="CHEBI:456216"/>
        <dbReference type="EC" id="2.7.1.28"/>
    </reaction>
</comment>
<evidence type="ECO:0000313" key="13">
    <source>
        <dbReference type="Proteomes" id="UP001530293"/>
    </source>
</evidence>
<dbReference type="Gene3D" id="3.40.50.10440">
    <property type="entry name" value="Dihydroxyacetone kinase, domain 1"/>
    <property type="match status" value="1"/>
</dbReference>
<proteinExistence type="inferred from homology"/>
<evidence type="ECO:0000313" key="12">
    <source>
        <dbReference type="EMBL" id="KAL3760596.1"/>
    </source>
</evidence>
<dbReference type="PANTHER" id="PTHR28629">
    <property type="entry name" value="TRIOKINASE/FMN CYCLASE"/>
    <property type="match status" value="1"/>
</dbReference>
<evidence type="ECO:0000256" key="9">
    <source>
        <dbReference type="ARBA" id="ARBA00048898"/>
    </source>
</evidence>
<dbReference type="FunFam" id="3.30.1180.20:FF:000001">
    <property type="entry name" value="Dihydroxyacetone kinase 1"/>
    <property type="match status" value="1"/>
</dbReference>
<dbReference type="FunFam" id="3.40.50.10440:FF:000001">
    <property type="entry name" value="Dihydroxyacetone kinase, DhaK subunit"/>
    <property type="match status" value="1"/>
</dbReference>
<comment type="similarity">
    <text evidence="3">Belongs to the dihydroxyacetone kinase (DAK) family.</text>
</comment>
<evidence type="ECO:0000256" key="2">
    <source>
        <dbReference type="ARBA" id="ARBA00004778"/>
    </source>
</evidence>
<dbReference type="Pfam" id="PF02734">
    <property type="entry name" value="Dak2"/>
    <property type="match status" value="1"/>
</dbReference>
<evidence type="ECO:0000256" key="8">
    <source>
        <dbReference type="ARBA" id="ARBA00047974"/>
    </source>
</evidence>
<evidence type="ECO:0000256" key="5">
    <source>
        <dbReference type="ARBA" id="ARBA00022741"/>
    </source>
</evidence>
<accession>A0ABD3MF73</accession>
<feature type="domain" description="DhaK" evidence="11">
    <location>
        <begin position="6"/>
        <end position="368"/>
    </location>
</feature>
<evidence type="ECO:0008006" key="14">
    <source>
        <dbReference type="Google" id="ProtNLM"/>
    </source>
</evidence>
<evidence type="ECO:0000256" key="3">
    <source>
        <dbReference type="ARBA" id="ARBA00008757"/>
    </source>
</evidence>
<dbReference type="Pfam" id="PF02733">
    <property type="entry name" value="Dak1"/>
    <property type="match status" value="1"/>
</dbReference>
<comment type="pathway">
    <text evidence="2">Polyol metabolism; glycerol fermentation; glycerone phosphate from glycerol (oxidative route): step 2/2.</text>
</comment>
<dbReference type="SUPFAM" id="SSF101473">
    <property type="entry name" value="DhaL-like"/>
    <property type="match status" value="1"/>
</dbReference>
<keyword evidence="7" id="KW-0067">ATP-binding</keyword>
<evidence type="ECO:0000259" key="11">
    <source>
        <dbReference type="PROSITE" id="PS51481"/>
    </source>
</evidence>
<comment type="caution">
    <text evidence="12">The sequence shown here is derived from an EMBL/GenBank/DDBJ whole genome shotgun (WGS) entry which is preliminary data.</text>
</comment>
<evidence type="ECO:0000259" key="10">
    <source>
        <dbReference type="PROSITE" id="PS51480"/>
    </source>
</evidence>
<evidence type="ECO:0000256" key="1">
    <source>
        <dbReference type="ARBA" id="ARBA00003264"/>
    </source>
</evidence>
<dbReference type="EMBL" id="JALLBG020000180">
    <property type="protein sequence ID" value="KAL3760596.1"/>
    <property type="molecule type" value="Genomic_DNA"/>
</dbReference>
<dbReference type="GO" id="GO:0006071">
    <property type="term" value="P:glycerol metabolic process"/>
    <property type="evidence" value="ECO:0007669"/>
    <property type="project" value="UniProtKB-ARBA"/>
</dbReference>
<dbReference type="Gene3D" id="1.25.40.340">
    <property type="match status" value="1"/>
</dbReference>
<dbReference type="Proteomes" id="UP001530293">
    <property type="component" value="Unassembled WGS sequence"/>
</dbReference>
<dbReference type="InterPro" id="IPR050861">
    <property type="entry name" value="Dihydroxyacetone_Kinase"/>
</dbReference>
<keyword evidence="4" id="KW-0808">Transferase</keyword>
<dbReference type="InterPro" id="IPR004006">
    <property type="entry name" value="DhaK_dom"/>
</dbReference>
<sequence length="623" mass="65093">KKFLNDPSHAVDEYISGLLLQYPTHLRRLANHHVLLHSSFAAATNNTTTPASNHHPNLHRVSLLSGGGSGHEPSHAGYIGQNMLSGAILGGIFASPSVSSILASIRAVTLPTLKGGKGCLLIVKNYTGDRLNFGMACEMAISEGYHVSMVIVADDCAVARTKGITGARGVAGTVLVHKVAGGAAGAGMDLEAVTILAKTAAKSIGSLGVALEAVTIPGAEVVNDRLIKPNDKGESMMEIGLGIHGEAGMRQCPLLSCNDIADEMLHAIQRYGKEDESGSVVPLYKSGDELIVMVNNLGGISNFEMSLLVRSLIASLEMEAGCMVTRVMVGSFMTSFDMKGASVSIMPLTGDARNVIPYIDAETDAPAWSKIDIWTQPGAPRPSSIEIDEIPADAPATEASYGSSLPPVLIDDFSDVASKILSHCSQAIISAEPLLTKYDTIVGDGDCGMTMERGAKEILQRLELGKLRLDHPSSLFSDLADAVSASMGGTSGILLELFFRKASTSLQQLNSVEEGITSKTLATAFQAGVDAVSFYGGAQQGSRTMLDALFPASAAMFGKDNSAVNVQEAAVAARDGADATARMDRAEAGRSNYLAENVLMGTPDPGAVAVAIVMEAMAEIISQ</sequence>
<dbReference type="PANTHER" id="PTHR28629:SF4">
    <property type="entry name" value="TRIOKINASE_FMN CYCLASE"/>
    <property type="match status" value="1"/>
</dbReference>
<organism evidence="12 13">
    <name type="scientific">Discostella pseudostelligera</name>
    <dbReference type="NCBI Taxonomy" id="259834"/>
    <lineage>
        <taxon>Eukaryota</taxon>
        <taxon>Sar</taxon>
        <taxon>Stramenopiles</taxon>
        <taxon>Ochrophyta</taxon>
        <taxon>Bacillariophyta</taxon>
        <taxon>Coscinodiscophyceae</taxon>
        <taxon>Thalassiosirophycidae</taxon>
        <taxon>Stephanodiscales</taxon>
        <taxon>Stephanodiscaceae</taxon>
        <taxon>Discostella</taxon>
    </lineage>
</organism>
<dbReference type="SMART" id="SM01120">
    <property type="entry name" value="Dak2"/>
    <property type="match status" value="1"/>
</dbReference>
<dbReference type="GO" id="GO:0050354">
    <property type="term" value="F:triokinase activity"/>
    <property type="evidence" value="ECO:0007669"/>
    <property type="project" value="UniProtKB-EC"/>
</dbReference>
<name>A0ABD3MF73_9STRA</name>
<dbReference type="FunFam" id="1.25.40.340:FF:000001">
    <property type="entry name" value="Dihydroxyacetone kinase 1"/>
    <property type="match status" value="1"/>
</dbReference>
<protein>
    <recommendedName>
        <fullName evidence="14">Dihydroxyacetone kinase</fullName>
    </recommendedName>
</protein>
<keyword evidence="5" id="KW-0547">Nucleotide-binding</keyword>
<comment type="function">
    <text evidence="1">Catalyzes both the phosphorylation of dihydroxyacetone and of glyceraldehyde.</text>
</comment>
<feature type="non-terminal residue" evidence="12">
    <location>
        <position position="1"/>
    </location>
</feature>
<dbReference type="Gene3D" id="3.30.1180.20">
    <property type="entry name" value="Dihydroxyacetone kinase, domain 2"/>
    <property type="match status" value="1"/>
</dbReference>
<dbReference type="SUPFAM" id="SSF82549">
    <property type="entry name" value="DAK1/DegV-like"/>
    <property type="match status" value="1"/>
</dbReference>
<evidence type="ECO:0000256" key="7">
    <source>
        <dbReference type="ARBA" id="ARBA00022840"/>
    </source>
</evidence>
<evidence type="ECO:0000256" key="6">
    <source>
        <dbReference type="ARBA" id="ARBA00022777"/>
    </source>
</evidence>
<dbReference type="AlphaFoldDB" id="A0ABD3MF73"/>
<gene>
    <name evidence="12" type="ORF">ACHAWU_008558</name>
</gene>
<comment type="catalytic activity">
    <reaction evidence="9">
        <text>dihydroxyacetone + ATP = dihydroxyacetone phosphate + ADP + H(+)</text>
        <dbReference type="Rhea" id="RHEA:15773"/>
        <dbReference type="ChEBI" id="CHEBI:15378"/>
        <dbReference type="ChEBI" id="CHEBI:16016"/>
        <dbReference type="ChEBI" id="CHEBI:30616"/>
        <dbReference type="ChEBI" id="CHEBI:57642"/>
        <dbReference type="ChEBI" id="CHEBI:456216"/>
        <dbReference type="EC" id="2.7.1.29"/>
    </reaction>
</comment>
<dbReference type="InterPro" id="IPR004007">
    <property type="entry name" value="DhaL_dom"/>
</dbReference>
<dbReference type="GO" id="GO:0005524">
    <property type="term" value="F:ATP binding"/>
    <property type="evidence" value="ECO:0007669"/>
    <property type="project" value="UniProtKB-KW"/>
</dbReference>
<reference evidence="12 13" key="1">
    <citation type="submission" date="2024-10" db="EMBL/GenBank/DDBJ databases">
        <title>Updated reference genomes for cyclostephanoid diatoms.</title>
        <authorList>
            <person name="Roberts W.R."/>
            <person name="Alverson A.J."/>
        </authorList>
    </citation>
    <scope>NUCLEOTIDE SEQUENCE [LARGE SCALE GENOMIC DNA]</scope>
    <source>
        <strain evidence="12 13">AJA232-27</strain>
    </source>
</reference>